<gene>
    <name evidence="1" type="ORF">TrRE_jg703</name>
</gene>
<accession>A0A9W7A1R7</accession>
<dbReference type="AlphaFoldDB" id="A0A9W7A1R7"/>
<dbReference type="PANTHER" id="PTHR16220">
    <property type="entry name" value="WD REPEAT PROTEIN 8-RELATED"/>
    <property type="match status" value="1"/>
</dbReference>
<sequence length="303" mass="32790">MTQNKSFPPPISSHTPRFVALSPTPTPHHVPLLLIFNKATVCTVYNLQTGSAVRTFTAVDTVRQVEWDKEGYIPGCDRALGLCLLLVPDRSMIQVFSVHDPTYITRVNVGLRSADLAGFLPGRGLWSRSDYGSMLEVWDLECNRGSEIGVGGSVASWYGRGTERAAAVLRSNSQDFVQVVDVTEGGYVKGIKFKVGTQDAQGALVTPSPVGPDALQVVVVDTHLRETVHIHSMDTGECWKVLRISPDTNLGARAFGGREITKAGLEGYYVGVGTFSRELKVLCTTTTNDLVGSNRHSGDLGKV</sequence>
<dbReference type="GO" id="GO:1990811">
    <property type="term" value="C:MWP complex"/>
    <property type="evidence" value="ECO:0007669"/>
    <property type="project" value="TreeGrafter"/>
</dbReference>
<organism evidence="1 2">
    <name type="scientific">Triparma retinervis</name>
    <dbReference type="NCBI Taxonomy" id="2557542"/>
    <lineage>
        <taxon>Eukaryota</taxon>
        <taxon>Sar</taxon>
        <taxon>Stramenopiles</taxon>
        <taxon>Ochrophyta</taxon>
        <taxon>Bolidophyceae</taxon>
        <taxon>Parmales</taxon>
        <taxon>Triparmaceae</taxon>
        <taxon>Triparma</taxon>
    </lineage>
</organism>
<dbReference type="GO" id="GO:0005815">
    <property type="term" value="C:microtubule organizing center"/>
    <property type="evidence" value="ECO:0007669"/>
    <property type="project" value="TreeGrafter"/>
</dbReference>
<dbReference type="InterPro" id="IPR011044">
    <property type="entry name" value="Quino_amine_DH_bsu"/>
</dbReference>
<dbReference type="Proteomes" id="UP001165082">
    <property type="component" value="Unassembled WGS sequence"/>
</dbReference>
<feature type="non-terminal residue" evidence="1">
    <location>
        <position position="303"/>
    </location>
</feature>
<dbReference type="EMBL" id="BRXZ01001172">
    <property type="protein sequence ID" value="GMH64319.1"/>
    <property type="molecule type" value="Genomic_DNA"/>
</dbReference>
<evidence type="ECO:0000313" key="2">
    <source>
        <dbReference type="Proteomes" id="UP001165082"/>
    </source>
</evidence>
<reference evidence="1" key="1">
    <citation type="submission" date="2022-07" db="EMBL/GenBank/DDBJ databases">
        <title>Genome analysis of Parmales, a sister group of diatoms, reveals the evolutionary specialization of diatoms from phago-mixotrophs to photoautotrophs.</title>
        <authorList>
            <person name="Ban H."/>
            <person name="Sato S."/>
            <person name="Yoshikawa S."/>
            <person name="Kazumasa Y."/>
            <person name="Nakamura Y."/>
            <person name="Ichinomiya M."/>
            <person name="Saitoh K."/>
            <person name="Sato N."/>
            <person name="Blanc-Mathieu R."/>
            <person name="Endo H."/>
            <person name="Kuwata A."/>
            <person name="Ogata H."/>
        </authorList>
    </citation>
    <scope>NUCLEOTIDE SEQUENCE</scope>
</reference>
<dbReference type="SUPFAM" id="SSF50969">
    <property type="entry name" value="YVTN repeat-like/Quinoprotein amine dehydrogenase"/>
    <property type="match status" value="1"/>
</dbReference>
<dbReference type="OrthoDB" id="308690at2759"/>
<keyword evidence="2" id="KW-1185">Reference proteome</keyword>
<protein>
    <submittedName>
        <fullName evidence="1">Uncharacterized protein</fullName>
    </submittedName>
</protein>
<dbReference type="InterPro" id="IPR052778">
    <property type="entry name" value="Centrosome-WD_assoc"/>
</dbReference>
<dbReference type="PANTHER" id="PTHR16220:SF0">
    <property type="entry name" value="WD REPEAT-CONTAINING PROTEIN WRAP73"/>
    <property type="match status" value="1"/>
</dbReference>
<proteinExistence type="predicted"/>
<comment type="caution">
    <text evidence="1">The sequence shown here is derived from an EMBL/GenBank/DDBJ whole genome shotgun (WGS) entry which is preliminary data.</text>
</comment>
<evidence type="ECO:0000313" key="1">
    <source>
        <dbReference type="EMBL" id="GMH64319.1"/>
    </source>
</evidence>
<name>A0A9W7A1R7_9STRA</name>